<dbReference type="EMBL" id="QJHL01000020">
    <property type="protein sequence ID" value="PXY42898.1"/>
    <property type="molecule type" value="Genomic_DNA"/>
</dbReference>
<dbReference type="Gene3D" id="2.60.40.10">
    <property type="entry name" value="Immunoglobulins"/>
    <property type="match status" value="2"/>
</dbReference>
<feature type="non-terminal residue" evidence="2">
    <location>
        <position position="232"/>
    </location>
</feature>
<dbReference type="SUPFAM" id="SSF49313">
    <property type="entry name" value="Cadherin-like"/>
    <property type="match status" value="1"/>
</dbReference>
<organism evidence="2 3">
    <name type="scientific">Flavobacterium hydrophilum</name>
    <dbReference type="NCBI Taxonomy" id="2211445"/>
    <lineage>
        <taxon>Bacteria</taxon>
        <taxon>Pseudomonadati</taxon>
        <taxon>Bacteroidota</taxon>
        <taxon>Flavobacteriia</taxon>
        <taxon>Flavobacteriales</taxon>
        <taxon>Flavobacteriaceae</taxon>
        <taxon>Flavobacterium</taxon>
    </lineage>
</organism>
<keyword evidence="3" id="KW-1185">Reference proteome</keyword>
<dbReference type="InterPro" id="IPR015919">
    <property type="entry name" value="Cadherin-like_sf"/>
</dbReference>
<protein>
    <recommendedName>
        <fullName evidence="1">Ig-like domain-containing protein</fullName>
    </recommendedName>
</protein>
<dbReference type="SUPFAM" id="SSF48726">
    <property type="entry name" value="Immunoglobulin"/>
    <property type="match status" value="1"/>
</dbReference>
<dbReference type="GO" id="GO:0005509">
    <property type="term" value="F:calcium ion binding"/>
    <property type="evidence" value="ECO:0007669"/>
    <property type="project" value="InterPro"/>
</dbReference>
<name>A0A2V4BV56_9FLAO</name>
<dbReference type="InterPro" id="IPR007110">
    <property type="entry name" value="Ig-like_dom"/>
</dbReference>
<dbReference type="InterPro" id="IPR036179">
    <property type="entry name" value="Ig-like_dom_sf"/>
</dbReference>
<proteinExistence type="predicted"/>
<evidence type="ECO:0000313" key="2">
    <source>
        <dbReference type="EMBL" id="PXY42898.1"/>
    </source>
</evidence>
<comment type="caution">
    <text evidence="2">The sequence shown here is derived from an EMBL/GenBank/DDBJ whole genome shotgun (WGS) entry which is preliminary data.</text>
</comment>
<dbReference type="Proteomes" id="UP000247681">
    <property type="component" value="Unassembled WGS sequence"/>
</dbReference>
<reference evidence="2 3" key="1">
    <citation type="submission" date="2018-05" db="EMBL/GenBank/DDBJ databases">
        <title>Flavobacterium sp. strain IMCC34758, incomplete genome.</title>
        <authorList>
            <person name="Joung Y."/>
        </authorList>
    </citation>
    <scope>NUCLEOTIDE SEQUENCE [LARGE SCALE GENOMIC DNA]</scope>
    <source>
        <strain evidence="2 3">IMCC34758</strain>
    </source>
</reference>
<feature type="domain" description="Ig-like" evidence="1">
    <location>
        <begin position="1"/>
        <end position="43"/>
    </location>
</feature>
<sequence>YQWYKNGVAISGATSRQYTLSNLTLANAGDYHCVSTNPQMTITTVTNQNLVLTRNTIHLNVNNCNAFLSSAVGTNAQAICPSTAIIPITYTTAGLITGATFSGLPAGVTGNFTSNTVTISGTPASTGTFPYTVTYTGGCGAVVTSTGTITVQTKTVNAASAAPVLCINTAIIPITHATQGGTLTLGIPTGLPSGVTAAWATNILTISGTPTASGVFNYSIPLLGGCGNTINA</sequence>
<evidence type="ECO:0000259" key="1">
    <source>
        <dbReference type="PROSITE" id="PS50835"/>
    </source>
</evidence>
<dbReference type="AlphaFoldDB" id="A0A2V4BV56"/>
<gene>
    <name evidence="2" type="ORF">DMB68_23150</name>
</gene>
<dbReference type="PROSITE" id="PS50835">
    <property type="entry name" value="IG_LIKE"/>
    <property type="match status" value="1"/>
</dbReference>
<dbReference type="InterPro" id="IPR013783">
    <property type="entry name" value="Ig-like_fold"/>
</dbReference>
<accession>A0A2V4BV56</accession>
<evidence type="ECO:0000313" key="3">
    <source>
        <dbReference type="Proteomes" id="UP000247681"/>
    </source>
</evidence>
<feature type="non-terminal residue" evidence="2">
    <location>
        <position position="1"/>
    </location>
</feature>
<dbReference type="GO" id="GO:0016020">
    <property type="term" value="C:membrane"/>
    <property type="evidence" value="ECO:0007669"/>
    <property type="project" value="InterPro"/>
</dbReference>